<evidence type="ECO:0000256" key="1">
    <source>
        <dbReference type="ARBA" id="ARBA00007381"/>
    </source>
</evidence>
<evidence type="ECO:0000256" key="3">
    <source>
        <dbReference type="ARBA" id="ARBA00022840"/>
    </source>
</evidence>
<feature type="compositionally biased region" description="Basic and acidic residues" evidence="4">
    <location>
        <begin position="814"/>
        <end position="825"/>
    </location>
</feature>
<dbReference type="InterPro" id="IPR029047">
    <property type="entry name" value="HSP70_peptide-bd_sf"/>
</dbReference>
<protein>
    <submittedName>
        <fullName evidence="5">Heat shock protein</fullName>
    </submittedName>
</protein>
<dbReference type="GO" id="GO:0005829">
    <property type="term" value="C:cytosol"/>
    <property type="evidence" value="ECO:0007669"/>
    <property type="project" value="TreeGrafter"/>
</dbReference>
<dbReference type="WBParaSite" id="MCU_001264-RB">
    <property type="protein sequence ID" value="MCU_001264-RB"/>
    <property type="gene ID" value="MCU_001264"/>
</dbReference>
<dbReference type="FunFam" id="3.30.420.40:FF:000171">
    <property type="entry name" value="Heat shock 70 kDa protein 4"/>
    <property type="match status" value="2"/>
</dbReference>
<dbReference type="PANTHER" id="PTHR45639">
    <property type="entry name" value="HSC70CB, ISOFORM G-RELATED"/>
    <property type="match status" value="1"/>
</dbReference>
<dbReference type="FunFam" id="1.20.1270.10:FF:000002">
    <property type="entry name" value="Heat shock 70 kDa protein 4"/>
    <property type="match status" value="1"/>
</dbReference>
<dbReference type="PRINTS" id="PR00301">
    <property type="entry name" value="HEATSHOCK70"/>
</dbReference>
<dbReference type="PROSITE" id="PS01036">
    <property type="entry name" value="HSP70_3"/>
    <property type="match status" value="1"/>
</dbReference>
<dbReference type="GO" id="GO:0005634">
    <property type="term" value="C:nucleus"/>
    <property type="evidence" value="ECO:0007669"/>
    <property type="project" value="TreeGrafter"/>
</dbReference>
<accession>A0A5K3EKN5</accession>
<dbReference type="Pfam" id="PF00012">
    <property type="entry name" value="HSP70"/>
    <property type="match status" value="1"/>
</dbReference>
<dbReference type="InterPro" id="IPR013126">
    <property type="entry name" value="Hsp_70_fam"/>
</dbReference>
<feature type="region of interest" description="Disordered" evidence="4">
    <location>
        <begin position="549"/>
        <end position="574"/>
    </location>
</feature>
<dbReference type="SUPFAM" id="SSF100934">
    <property type="entry name" value="Heat shock protein 70kD (HSP70), C-terminal subdomain"/>
    <property type="match status" value="2"/>
</dbReference>
<dbReference type="InterPro" id="IPR018181">
    <property type="entry name" value="Heat_shock_70_CS"/>
</dbReference>
<evidence type="ECO:0000256" key="2">
    <source>
        <dbReference type="ARBA" id="ARBA00022741"/>
    </source>
</evidence>
<dbReference type="Gene3D" id="2.60.34.10">
    <property type="entry name" value="Substrate Binding Domain Of DNAk, Chain A, domain 1"/>
    <property type="match status" value="1"/>
</dbReference>
<dbReference type="GO" id="GO:0005524">
    <property type="term" value="F:ATP binding"/>
    <property type="evidence" value="ECO:0007669"/>
    <property type="project" value="UniProtKB-KW"/>
</dbReference>
<proteinExistence type="inferred from homology"/>
<dbReference type="Gene3D" id="3.30.30.30">
    <property type="match status" value="1"/>
</dbReference>
<feature type="compositionally biased region" description="Pro residues" evidence="4">
    <location>
        <begin position="795"/>
        <end position="804"/>
    </location>
</feature>
<name>A0A5K3EKN5_MESCO</name>
<dbReference type="PANTHER" id="PTHR45639:SF4">
    <property type="entry name" value="HSC70CB, ISOFORM G"/>
    <property type="match status" value="1"/>
</dbReference>
<dbReference type="SUPFAM" id="SSF53067">
    <property type="entry name" value="Actin-like ATPase domain"/>
    <property type="match status" value="2"/>
</dbReference>
<sequence>MMSSSVVGFDVGSVTSYIGAAKGGGVEIIANEVSDRCTPSCVAFNGASRFLGSAAEQQMVTNIANTVTSFSRLIGKMGNDPIVKIEREFAFYQIVCGCDGRAAIQVQINGNSVVLLPEQVLAMHLHKLAEIAEANLGTKIVDVVLSAPSYFTDRERRALLDASRIAGLNCMRIVSETTAIGIAYGLTKKDLPSVDQPPRNVAFVSLGNSSLQIAVISFNAGKMKVVSAACDPCLGGRDFDMCIFNHVAKEIEEKYNLKVLHNKKASLRLLKSCERLKKVMSTNSTKIPINVECLMDDTDISSSMNREFFESLCVPLLVRIKATMEKALAQSNLKPGELHSVELVGGGTRIPAVKKLVKDVFGMDGSTTLNADEAVARGCALQAAICSPAFKVREFSIVDACPYSISLHWKPTDELLESVNDDGAGELAKGTTTEVFKHLANFPSSKQLKFYRKGDFTLTACYSNPESLHIANPSIGTFKITNVVPTPPDSLCQVRIKARVNSNGIFTISNAVIMDRVEKEVDVPAEDSKAETTASAVTAQTKMDAVSEASVVNEPPKPPAAAVAPTTDTGAEQLPAKQKKVVLRPRDIPVEATTSHLSHEQLLEFTDFQAKLNQHDKIERERLHLKNALEAYVYEMRDKLETCLLQHTTVAERDSFKELLNETEDWIYGEGEDAKKSVISNRLDTLKQTGDRFCIRFSEFESRPLAIRALSNACENIQRVVESYSSGDSNYDHLCKEDMTKVENALRAKQQYLQTFLETVGKLQPTSDPSVFSADLYNAKNELDRICNPIISRPKPAPPPPPPAAASTENCGTKNEETNKGHVDDTTPNSSAKSATDLPNDCKEPKAPAAGEDMDVD</sequence>
<evidence type="ECO:0000313" key="5">
    <source>
        <dbReference type="WBParaSite" id="MCU_001264-RB"/>
    </source>
</evidence>
<dbReference type="Gene3D" id="3.90.640.10">
    <property type="entry name" value="Actin, Chain A, domain 4"/>
    <property type="match status" value="1"/>
</dbReference>
<feature type="region of interest" description="Disordered" evidence="4">
    <location>
        <begin position="789"/>
        <end position="857"/>
    </location>
</feature>
<dbReference type="GO" id="GO:0140662">
    <property type="term" value="F:ATP-dependent protein folding chaperone"/>
    <property type="evidence" value="ECO:0007669"/>
    <property type="project" value="InterPro"/>
</dbReference>
<dbReference type="AlphaFoldDB" id="A0A5K3EKN5"/>
<keyword evidence="3" id="KW-0067">ATP-binding</keyword>
<feature type="compositionally biased region" description="Low complexity" evidence="4">
    <location>
        <begin position="560"/>
        <end position="571"/>
    </location>
</feature>
<keyword evidence="2" id="KW-0547">Nucleotide-binding</keyword>
<evidence type="ECO:0000256" key="4">
    <source>
        <dbReference type="SAM" id="MobiDB-lite"/>
    </source>
</evidence>
<comment type="similarity">
    <text evidence="1">Belongs to the heat shock protein 70 family.</text>
</comment>
<dbReference type="InterPro" id="IPR029048">
    <property type="entry name" value="HSP70_C_sf"/>
</dbReference>
<dbReference type="Gene3D" id="1.20.1270.10">
    <property type="match status" value="2"/>
</dbReference>
<dbReference type="SUPFAM" id="SSF100920">
    <property type="entry name" value="Heat shock protein 70kD (HSP70), peptide-binding domain"/>
    <property type="match status" value="1"/>
</dbReference>
<organism evidence="5">
    <name type="scientific">Mesocestoides corti</name>
    <name type="common">Flatworm</name>
    <dbReference type="NCBI Taxonomy" id="53468"/>
    <lineage>
        <taxon>Eukaryota</taxon>
        <taxon>Metazoa</taxon>
        <taxon>Spiralia</taxon>
        <taxon>Lophotrochozoa</taxon>
        <taxon>Platyhelminthes</taxon>
        <taxon>Cestoda</taxon>
        <taxon>Eucestoda</taxon>
        <taxon>Cyclophyllidea</taxon>
        <taxon>Mesocestoididae</taxon>
        <taxon>Mesocestoides</taxon>
    </lineage>
</organism>
<dbReference type="FunFam" id="3.90.640.10:FF:000004">
    <property type="entry name" value="Heat shock 70 kDa protein 4"/>
    <property type="match status" value="1"/>
</dbReference>
<dbReference type="InterPro" id="IPR043129">
    <property type="entry name" value="ATPase_NBD"/>
</dbReference>
<reference evidence="5" key="1">
    <citation type="submission" date="2019-11" db="UniProtKB">
        <authorList>
            <consortium name="WormBaseParasite"/>
        </authorList>
    </citation>
    <scope>IDENTIFICATION</scope>
</reference>
<dbReference type="Gene3D" id="3.30.420.40">
    <property type="match status" value="2"/>
</dbReference>